<reference evidence="2" key="1">
    <citation type="submission" date="2023-02" db="EMBL/GenBank/DDBJ databases">
        <title>Genome of toxic invasive species Heracleum sosnowskyi carries increased number of genes despite the absence of recent whole-genome duplications.</title>
        <authorList>
            <person name="Schelkunov M."/>
            <person name="Shtratnikova V."/>
            <person name="Makarenko M."/>
            <person name="Klepikova A."/>
            <person name="Omelchenko D."/>
            <person name="Novikova G."/>
            <person name="Obukhova E."/>
            <person name="Bogdanov V."/>
            <person name="Penin A."/>
            <person name="Logacheva M."/>
        </authorList>
    </citation>
    <scope>NUCLEOTIDE SEQUENCE</scope>
    <source>
        <strain evidence="2">Hsosn_3</strain>
        <tissue evidence="2">Leaf</tissue>
    </source>
</reference>
<sequence>MERKQKKEQKEEAEKHLRLQDQLGRINNPNNSAARDMAAILDTALVQALLLIEQTSAPIELLKEIAQCEKKIAERKNRLDKNWTTKTRMVTCSRAELDEIQFETLSYIDSFFVNRAHDLVLM</sequence>
<feature type="compositionally biased region" description="Basic and acidic residues" evidence="1">
    <location>
        <begin position="1"/>
        <end position="19"/>
    </location>
</feature>
<comment type="caution">
    <text evidence="2">The sequence shown here is derived from an EMBL/GenBank/DDBJ whole genome shotgun (WGS) entry which is preliminary data.</text>
</comment>
<dbReference type="EMBL" id="JAUIZM010000004">
    <property type="protein sequence ID" value="KAK1390783.1"/>
    <property type="molecule type" value="Genomic_DNA"/>
</dbReference>
<reference evidence="2" key="2">
    <citation type="submission" date="2023-05" db="EMBL/GenBank/DDBJ databases">
        <authorList>
            <person name="Schelkunov M.I."/>
        </authorList>
    </citation>
    <scope>NUCLEOTIDE SEQUENCE</scope>
    <source>
        <strain evidence="2">Hsosn_3</strain>
        <tissue evidence="2">Leaf</tissue>
    </source>
</reference>
<accession>A0AAD8N0W0</accession>
<dbReference type="Proteomes" id="UP001237642">
    <property type="component" value="Unassembled WGS sequence"/>
</dbReference>
<protein>
    <submittedName>
        <fullName evidence="2">Uncharacterized protein</fullName>
    </submittedName>
</protein>
<evidence type="ECO:0000256" key="1">
    <source>
        <dbReference type="SAM" id="MobiDB-lite"/>
    </source>
</evidence>
<evidence type="ECO:0000313" key="3">
    <source>
        <dbReference type="Proteomes" id="UP001237642"/>
    </source>
</evidence>
<gene>
    <name evidence="2" type="ORF">POM88_018961</name>
</gene>
<proteinExistence type="predicted"/>
<organism evidence="2 3">
    <name type="scientific">Heracleum sosnowskyi</name>
    <dbReference type="NCBI Taxonomy" id="360622"/>
    <lineage>
        <taxon>Eukaryota</taxon>
        <taxon>Viridiplantae</taxon>
        <taxon>Streptophyta</taxon>
        <taxon>Embryophyta</taxon>
        <taxon>Tracheophyta</taxon>
        <taxon>Spermatophyta</taxon>
        <taxon>Magnoliopsida</taxon>
        <taxon>eudicotyledons</taxon>
        <taxon>Gunneridae</taxon>
        <taxon>Pentapetalae</taxon>
        <taxon>asterids</taxon>
        <taxon>campanulids</taxon>
        <taxon>Apiales</taxon>
        <taxon>Apiaceae</taxon>
        <taxon>Apioideae</taxon>
        <taxon>apioid superclade</taxon>
        <taxon>Tordylieae</taxon>
        <taxon>Tordyliinae</taxon>
        <taxon>Heracleum</taxon>
    </lineage>
</organism>
<evidence type="ECO:0000313" key="2">
    <source>
        <dbReference type="EMBL" id="KAK1390783.1"/>
    </source>
</evidence>
<dbReference type="AlphaFoldDB" id="A0AAD8N0W0"/>
<feature type="region of interest" description="Disordered" evidence="1">
    <location>
        <begin position="1"/>
        <end position="28"/>
    </location>
</feature>
<name>A0AAD8N0W0_9APIA</name>
<keyword evidence="3" id="KW-1185">Reference proteome</keyword>